<dbReference type="GO" id="GO:0008483">
    <property type="term" value="F:transaminase activity"/>
    <property type="evidence" value="ECO:0007669"/>
    <property type="project" value="UniProtKB-KW"/>
</dbReference>
<evidence type="ECO:0000256" key="3">
    <source>
        <dbReference type="RuleBase" id="RU003560"/>
    </source>
</evidence>
<feature type="region of interest" description="Disordered" evidence="4">
    <location>
        <begin position="1"/>
        <end position="22"/>
    </location>
</feature>
<reference evidence="5 6" key="1">
    <citation type="journal article" date="2013" name="J. Bacteriol.">
        <title>Roles of HynAB and Ech, the only two hydrogenases found in the model sulfate reducer Desulfovibrio gigas.</title>
        <authorList>
            <person name="Morais-Silva F.O."/>
            <person name="Santos C.I."/>
            <person name="Rodrigues R."/>
            <person name="Pereira I.A."/>
            <person name="Rodrigues-Pousada C."/>
        </authorList>
    </citation>
    <scope>NUCLEOTIDE SEQUENCE [LARGE SCALE GENOMIC DNA]</scope>
    <source>
        <strain evidence="6">ATCC 19364 / DSM 1382 / NCIMB 9332 / VKM B-1759</strain>
    </source>
</reference>
<dbReference type="RefSeq" id="WP_021759356.1">
    <property type="nucleotide sequence ID" value="NC_022444.1"/>
</dbReference>
<evidence type="ECO:0000313" key="6">
    <source>
        <dbReference type="Proteomes" id="UP000016587"/>
    </source>
</evidence>
<keyword evidence="6" id="KW-1185">Reference proteome</keyword>
<dbReference type="EMBL" id="CP006585">
    <property type="protein sequence ID" value="AGW12670.1"/>
    <property type="molecule type" value="Genomic_DNA"/>
</dbReference>
<protein>
    <submittedName>
        <fullName evidence="5">Putative 4-aminobutyrate aminotransferase family protein</fullName>
    </submittedName>
</protein>
<dbReference type="InterPro" id="IPR015422">
    <property type="entry name" value="PyrdxlP-dep_Trfase_small"/>
</dbReference>
<name>T2G7W8_MEGG1</name>
<sequence length="462" mass="49099">MRAATHPDDLDHSEGDLNSSPHRRAWQEAMLSPEARALLDRDAAVFLHQSLSTPCLDVLTGATGAHLTSLDGRDLLDFHGNSVHQLGHGHPRILEALTTQLETLAFCPRRFTHAGAVTLAERLTQRMTEADPQGEAWKLLLAPGGSLAVGMALKLARLATGRFKFVSCWGAFHGASLDAISVSGEAIFRQGIGPLLPNCGHVPAPDPRHCLLRPDGDCAACNLACARYLDAVFEHEGDVAAFIAEPMRCTTVSPPPPGYWQAVRQSCDRHGVLLIFDEIPTSLGRTGRFFCWEHWGVAPDMLLLGKGLGGGIMPQAALLARAGLDVVASGAAPQAALGHYTHEKSPLGCAAALATLEVLEQEQLVERSQTLGHQTLARLQAMVGTVPGVIAARGLGLQLALELDNAGLADRVLYECLARGLSFKVSAGTVLTLAPPLTIADADLHRALDILEAAIRLCAGRP</sequence>
<gene>
    <name evidence="5" type="ORF">DGI_0773</name>
</gene>
<organism evidence="5 6">
    <name type="scientific">Megalodesulfovibrio gigas (strain ATCC 19364 / DSM 1382 / NCIMB 9332 / VKM B-1759)</name>
    <name type="common">Desulfovibrio gigas</name>
    <dbReference type="NCBI Taxonomy" id="1121448"/>
    <lineage>
        <taxon>Bacteria</taxon>
        <taxon>Pseudomonadati</taxon>
        <taxon>Thermodesulfobacteriota</taxon>
        <taxon>Desulfovibrionia</taxon>
        <taxon>Desulfovibrionales</taxon>
        <taxon>Desulfovibrionaceae</taxon>
        <taxon>Megalodesulfovibrio</taxon>
    </lineage>
</organism>
<dbReference type="PIRSF" id="PIRSF000521">
    <property type="entry name" value="Transaminase_4ab_Lys_Orn"/>
    <property type="match status" value="1"/>
</dbReference>
<dbReference type="AlphaFoldDB" id="T2G7W8"/>
<reference evidence="6" key="2">
    <citation type="submission" date="2013-07" db="EMBL/GenBank/DDBJ databases">
        <authorList>
            <person name="Morais-Silva F.O."/>
            <person name="Rezende A.M."/>
            <person name="Pimentel C."/>
            <person name="Resende D.M."/>
            <person name="Santos C.I."/>
            <person name="Clemente C."/>
            <person name="de Oliveira L.M."/>
            <person name="da Silva S.M."/>
            <person name="Costa D.A."/>
            <person name="Varela-Raposo A."/>
            <person name="Horacio E.C.A."/>
            <person name="Matos M."/>
            <person name="Flores O."/>
            <person name="Ruiz J.C."/>
            <person name="Rodrigues-Pousada C."/>
        </authorList>
    </citation>
    <scope>NUCLEOTIDE SEQUENCE [LARGE SCALE GENOMIC DNA]</scope>
    <source>
        <strain evidence="6">ATCC 19364 / DSM 1382 / NCIMB 9332 / VKM B-1759</strain>
    </source>
</reference>
<dbReference type="CDD" id="cd00610">
    <property type="entry name" value="OAT_like"/>
    <property type="match status" value="1"/>
</dbReference>
<keyword evidence="2 3" id="KW-0663">Pyridoxal phosphate</keyword>
<dbReference type="PANTHER" id="PTHR43094:SF1">
    <property type="entry name" value="AMINOTRANSFERASE CLASS-III"/>
    <property type="match status" value="1"/>
</dbReference>
<dbReference type="InterPro" id="IPR005814">
    <property type="entry name" value="Aminotrans_3"/>
</dbReference>
<dbReference type="InterPro" id="IPR015424">
    <property type="entry name" value="PyrdxlP-dep_Trfase"/>
</dbReference>
<dbReference type="InterPro" id="IPR015421">
    <property type="entry name" value="PyrdxlP-dep_Trfase_major"/>
</dbReference>
<dbReference type="OrthoDB" id="9801834at2"/>
<dbReference type="eggNOG" id="COG0160">
    <property type="taxonomic scope" value="Bacteria"/>
</dbReference>
<evidence type="ECO:0000313" key="5">
    <source>
        <dbReference type="EMBL" id="AGW12670.1"/>
    </source>
</evidence>
<dbReference type="SUPFAM" id="SSF53383">
    <property type="entry name" value="PLP-dependent transferases"/>
    <property type="match status" value="1"/>
</dbReference>
<comment type="similarity">
    <text evidence="1 3">Belongs to the class-III pyridoxal-phosphate-dependent aminotransferase family.</text>
</comment>
<accession>T2G7W8</accession>
<evidence type="ECO:0000256" key="2">
    <source>
        <dbReference type="ARBA" id="ARBA00022898"/>
    </source>
</evidence>
<dbReference type="KEGG" id="dgg:DGI_0773"/>
<dbReference type="NCBIfam" id="NF004755">
    <property type="entry name" value="PRK06082.1"/>
    <property type="match status" value="1"/>
</dbReference>
<dbReference type="Pfam" id="PF00202">
    <property type="entry name" value="Aminotran_3"/>
    <property type="match status" value="1"/>
</dbReference>
<dbReference type="STRING" id="1121448.DGI_0773"/>
<keyword evidence="5" id="KW-0032">Aminotransferase</keyword>
<dbReference type="GO" id="GO:0030170">
    <property type="term" value="F:pyridoxal phosphate binding"/>
    <property type="evidence" value="ECO:0007669"/>
    <property type="project" value="InterPro"/>
</dbReference>
<dbReference type="HOGENOM" id="CLU_016922_4_0_7"/>
<proteinExistence type="inferred from homology"/>
<dbReference type="Gene3D" id="3.90.1150.10">
    <property type="entry name" value="Aspartate Aminotransferase, domain 1"/>
    <property type="match status" value="1"/>
</dbReference>
<feature type="compositionally biased region" description="Basic and acidic residues" evidence="4">
    <location>
        <begin position="1"/>
        <end position="15"/>
    </location>
</feature>
<dbReference type="PANTHER" id="PTHR43094">
    <property type="entry name" value="AMINOTRANSFERASE"/>
    <property type="match status" value="1"/>
</dbReference>
<dbReference type="Proteomes" id="UP000016587">
    <property type="component" value="Chromosome"/>
</dbReference>
<dbReference type="Gene3D" id="3.40.640.10">
    <property type="entry name" value="Type I PLP-dependent aspartate aminotransferase-like (Major domain)"/>
    <property type="match status" value="1"/>
</dbReference>
<evidence type="ECO:0000256" key="1">
    <source>
        <dbReference type="ARBA" id="ARBA00008954"/>
    </source>
</evidence>
<evidence type="ECO:0000256" key="4">
    <source>
        <dbReference type="SAM" id="MobiDB-lite"/>
    </source>
</evidence>
<dbReference type="PATRIC" id="fig|1121448.10.peg.775"/>
<keyword evidence="5" id="KW-0808">Transferase</keyword>